<dbReference type="OMA" id="KGLACGD"/>
<dbReference type="GO" id="GO:0004633">
    <property type="term" value="F:phosphopantothenoylcysteine decarboxylase activity"/>
    <property type="evidence" value="ECO:0007669"/>
    <property type="project" value="TreeGrafter"/>
</dbReference>
<evidence type="ECO:0000313" key="5">
    <source>
        <dbReference type="Proteomes" id="UP000009168"/>
    </source>
</evidence>
<protein>
    <submittedName>
        <fullName evidence="4">Phosphopantothenoylcysteine decarboxylase</fullName>
    </submittedName>
</protein>
<name>I7LUP7_TETTS</name>
<dbReference type="InterPro" id="IPR036551">
    <property type="entry name" value="Flavin_trans-like"/>
</dbReference>
<organism evidence="4 5">
    <name type="scientific">Tetrahymena thermophila (strain SB210)</name>
    <dbReference type="NCBI Taxonomy" id="312017"/>
    <lineage>
        <taxon>Eukaryota</taxon>
        <taxon>Sar</taxon>
        <taxon>Alveolata</taxon>
        <taxon>Ciliophora</taxon>
        <taxon>Intramacronucleata</taxon>
        <taxon>Oligohymenophorea</taxon>
        <taxon>Hymenostomatida</taxon>
        <taxon>Tetrahymenina</taxon>
        <taxon>Tetrahymenidae</taxon>
        <taxon>Tetrahymena</taxon>
    </lineage>
</organism>
<dbReference type="EMBL" id="GG662703">
    <property type="protein sequence ID" value="EAR95652.2"/>
    <property type="molecule type" value="Genomic_DNA"/>
</dbReference>
<dbReference type="GeneID" id="7846377"/>
<dbReference type="InterPro" id="IPR003382">
    <property type="entry name" value="Flavoprotein"/>
</dbReference>
<dbReference type="STRING" id="312017.I7LUP7"/>
<evidence type="ECO:0000256" key="2">
    <source>
        <dbReference type="ARBA" id="ARBA00038350"/>
    </source>
</evidence>
<dbReference type="Gene3D" id="3.40.50.1950">
    <property type="entry name" value="Flavin prenyltransferase-like"/>
    <property type="match status" value="1"/>
</dbReference>
<dbReference type="SUPFAM" id="SSF52507">
    <property type="entry name" value="Homo-oligomeric flavin-containing Cys decarboxylases, HFCD"/>
    <property type="match status" value="1"/>
</dbReference>
<feature type="domain" description="Flavoprotein" evidence="3">
    <location>
        <begin position="16"/>
        <end position="192"/>
    </location>
</feature>
<dbReference type="Pfam" id="PF02441">
    <property type="entry name" value="Flavoprotein"/>
    <property type="match status" value="1"/>
</dbReference>
<dbReference type="KEGG" id="tet:TTHERM_00266620"/>
<gene>
    <name evidence="4" type="ORF">TTHERM_00266620</name>
</gene>
<dbReference type="Proteomes" id="UP000009168">
    <property type="component" value="Unassembled WGS sequence"/>
</dbReference>
<evidence type="ECO:0000259" key="3">
    <source>
        <dbReference type="Pfam" id="PF02441"/>
    </source>
</evidence>
<evidence type="ECO:0000313" key="4">
    <source>
        <dbReference type="EMBL" id="EAR95652.2"/>
    </source>
</evidence>
<dbReference type="FunCoup" id="I7LUP7">
    <property type="interactions" value="227"/>
</dbReference>
<comment type="similarity">
    <text evidence="2">Belongs to the HFCD (homooligomeric flavin containing Cys decarboxylase) superfamily.</text>
</comment>
<dbReference type="InParanoid" id="I7LUP7"/>
<dbReference type="PANTHER" id="PTHR14359">
    <property type="entry name" value="HOMO-OLIGOMERIC FLAVIN CONTAINING CYS DECARBOXYLASE FAMILY"/>
    <property type="match status" value="1"/>
</dbReference>
<dbReference type="PANTHER" id="PTHR14359:SF6">
    <property type="entry name" value="PHOSPHOPANTOTHENOYLCYSTEINE DECARBOXYLASE"/>
    <property type="match status" value="1"/>
</dbReference>
<accession>I7LUP7</accession>
<dbReference type="RefSeq" id="XP_001015897.2">
    <property type="nucleotide sequence ID" value="XM_001015897.3"/>
</dbReference>
<dbReference type="OrthoDB" id="1532798at2759"/>
<dbReference type="GO" id="GO:0010181">
    <property type="term" value="F:FMN binding"/>
    <property type="evidence" value="ECO:0007669"/>
    <property type="project" value="TreeGrafter"/>
</dbReference>
<keyword evidence="5" id="KW-1185">Reference proteome</keyword>
<dbReference type="HOGENOM" id="CLU_033319_3_2_1"/>
<evidence type="ECO:0000256" key="1">
    <source>
        <dbReference type="ARBA" id="ARBA00022993"/>
    </source>
</evidence>
<dbReference type="GO" id="GO:0071513">
    <property type="term" value="C:phosphopantothenoylcysteine decarboxylase complex"/>
    <property type="evidence" value="ECO:0007669"/>
    <property type="project" value="TreeGrafter"/>
</dbReference>
<proteinExistence type="inferred from homology"/>
<dbReference type="GO" id="GO:0015937">
    <property type="term" value="P:coenzyme A biosynthetic process"/>
    <property type="evidence" value="ECO:0007669"/>
    <property type="project" value="UniProtKB-KW"/>
</dbReference>
<reference evidence="5" key="1">
    <citation type="journal article" date="2006" name="PLoS Biol.">
        <title>Macronuclear genome sequence of the ciliate Tetrahymena thermophila, a model eukaryote.</title>
        <authorList>
            <person name="Eisen J.A."/>
            <person name="Coyne R.S."/>
            <person name="Wu M."/>
            <person name="Wu D."/>
            <person name="Thiagarajan M."/>
            <person name="Wortman J.R."/>
            <person name="Badger J.H."/>
            <person name="Ren Q."/>
            <person name="Amedeo P."/>
            <person name="Jones K.M."/>
            <person name="Tallon L.J."/>
            <person name="Delcher A.L."/>
            <person name="Salzberg S.L."/>
            <person name="Silva J.C."/>
            <person name="Haas B.J."/>
            <person name="Majoros W.H."/>
            <person name="Farzad M."/>
            <person name="Carlton J.M."/>
            <person name="Smith R.K. Jr."/>
            <person name="Garg J."/>
            <person name="Pearlman R.E."/>
            <person name="Karrer K.M."/>
            <person name="Sun L."/>
            <person name="Manning G."/>
            <person name="Elde N.C."/>
            <person name="Turkewitz A.P."/>
            <person name="Asai D.J."/>
            <person name="Wilkes D.E."/>
            <person name="Wang Y."/>
            <person name="Cai H."/>
            <person name="Collins K."/>
            <person name="Stewart B.A."/>
            <person name="Lee S.R."/>
            <person name="Wilamowska K."/>
            <person name="Weinberg Z."/>
            <person name="Ruzzo W.L."/>
            <person name="Wloga D."/>
            <person name="Gaertig J."/>
            <person name="Frankel J."/>
            <person name="Tsao C.-C."/>
            <person name="Gorovsky M.A."/>
            <person name="Keeling P.J."/>
            <person name="Waller R.F."/>
            <person name="Patron N.J."/>
            <person name="Cherry J.M."/>
            <person name="Stover N.A."/>
            <person name="Krieger C.J."/>
            <person name="del Toro C."/>
            <person name="Ryder H.F."/>
            <person name="Williamson S.C."/>
            <person name="Barbeau R.A."/>
            <person name="Hamilton E.P."/>
            <person name="Orias E."/>
        </authorList>
    </citation>
    <scope>NUCLEOTIDE SEQUENCE [LARGE SCALE GENOMIC DNA]</scope>
    <source>
        <strain evidence="5">SB210</strain>
    </source>
</reference>
<sequence length="222" mass="25197">MDSLNNKILNKREHKKNLLIGISGSVATIKIAELVENLSKANLFDIRIVTTEKAMTFLDNHLQEKLSNVQIFTDKDEWGQWKKKGDPVLHIDLRKWADIFLIAPLSANTLSKIATGACDNLLTCVARAWDFDLKQDRTFDLADQKSLRLLKKPFIVAPAMNTFMYQHPITEKQINQLKEWNIIVLPTVEKILVCGDKGLGAMAEVLTICDSIKIIKQQLDQN</sequence>
<keyword evidence="1" id="KW-0173">Coenzyme A biosynthesis</keyword>
<dbReference type="AlphaFoldDB" id="I7LUP7"/>
<dbReference type="eggNOG" id="KOG0672">
    <property type="taxonomic scope" value="Eukaryota"/>
</dbReference>